<dbReference type="Gene3D" id="2.130.10.10">
    <property type="entry name" value="YVTN repeat-like/Quinoprotein amine dehydrogenase"/>
    <property type="match status" value="1"/>
</dbReference>
<evidence type="ECO:0000313" key="1">
    <source>
        <dbReference type="Proteomes" id="UP000095287"/>
    </source>
</evidence>
<dbReference type="PANTHER" id="PTHR44099">
    <property type="entry name" value="RABCONNECTIN-3B, ISOFORM A"/>
    <property type="match status" value="1"/>
</dbReference>
<accession>A0A1I7ZDM7</accession>
<dbReference type="WBParaSite" id="L893_g25337.t1">
    <property type="protein sequence ID" value="L893_g25337.t1"/>
    <property type="gene ID" value="L893_g25337"/>
</dbReference>
<dbReference type="SUPFAM" id="SSF50978">
    <property type="entry name" value="WD40 repeat-like"/>
    <property type="match status" value="1"/>
</dbReference>
<organism evidence="1 2">
    <name type="scientific">Steinernema glaseri</name>
    <dbReference type="NCBI Taxonomy" id="37863"/>
    <lineage>
        <taxon>Eukaryota</taxon>
        <taxon>Metazoa</taxon>
        <taxon>Ecdysozoa</taxon>
        <taxon>Nematoda</taxon>
        <taxon>Chromadorea</taxon>
        <taxon>Rhabditida</taxon>
        <taxon>Tylenchina</taxon>
        <taxon>Panagrolaimomorpha</taxon>
        <taxon>Strongyloidoidea</taxon>
        <taxon>Steinernematidae</taxon>
        <taxon>Steinernema</taxon>
    </lineage>
</organism>
<reference evidence="2" key="1">
    <citation type="submission" date="2016-11" db="UniProtKB">
        <authorList>
            <consortium name="WormBaseParasite"/>
        </authorList>
    </citation>
    <scope>IDENTIFICATION</scope>
</reference>
<keyword evidence="1" id="KW-1185">Reference proteome</keyword>
<dbReference type="InterPro" id="IPR049916">
    <property type="entry name" value="WDR72-like"/>
</dbReference>
<dbReference type="GO" id="GO:0005737">
    <property type="term" value="C:cytoplasm"/>
    <property type="evidence" value="ECO:0007669"/>
    <property type="project" value="TreeGrafter"/>
</dbReference>
<dbReference type="PANTHER" id="PTHR44099:SF4">
    <property type="entry name" value="RABCONNECTIN-3B, ISOFORM A"/>
    <property type="match status" value="1"/>
</dbReference>
<sequence>MVGYCPQTRRIAFGGKNGSVVVHELRASKAQIIQAHKHPVTAVSFSSDGKYLATYSAQESKMSFWQTQQSFLGMGQSQFRCVKSLTAPSEFAVTTPGGSYQVFRARLVWVNAKSVTLMLPDGRENRFNV</sequence>
<proteinExistence type="predicted"/>
<evidence type="ECO:0000313" key="2">
    <source>
        <dbReference type="WBParaSite" id="L893_g25337.t1"/>
    </source>
</evidence>
<dbReference type="AlphaFoldDB" id="A0A1I7ZDM7"/>
<protein>
    <submittedName>
        <fullName evidence="2">WD_REPEATS_REGION domain-containing protein</fullName>
    </submittedName>
</protein>
<dbReference type="InterPro" id="IPR036322">
    <property type="entry name" value="WD40_repeat_dom_sf"/>
</dbReference>
<dbReference type="Proteomes" id="UP000095287">
    <property type="component" value="Unplaced"/>
</dbReference>
<dbReference type="InterPro" id="IPR015943">
    <property type="entry name" value="WD40/YVTN_repeat-like_dom_sf"/>
</dbReference>
<name>A0A1I7ZDM7_9BILA</name>